<name>A0A9J6D945_RHIMP</name>
<dbReference type="AlphaFoldDB" id="A0A9J6D945"/>
<feature type="region of interest" description="Disordered" evidence="1">
    <location>
        <begin position="118"/>
        <end position="186"/>
    </location>
</feature>
<feature type="compositionally biased region" description="Basic and acidic residues" evidence="1">
    <location>
        <begin position="149"/>
        <end position="163"/>
    </location>
</feature>
<protein>
    <submittedName>
        <fullName evidence="2">Uncharacterized protein</fullName>
    </submittedName>
</protein>
<proteinExistence type="predicted"/>
<evidence type="ECO:0000313" key="3">
    <source>
        <dbReference type="Proteomes" id="UP000821866"/>
    </source>
</evidence>
<reference evidence="2" key="2">
    <citation type="submission" date="2021-09" db="EMBL/GenBank/DDBJ databases">
        <authorList>
            <person name="Jia N."/>
            <person name="Wang J."/>
            <person name="Shi W."/>
            <person name="Du L."/>
            <person name="Sun Y."/>
            <person name="Zhan W."/>
            <person name="Jiang J."/>
            <person name="Wang Q."/>
            <person name="Zhang B."/>
            <person name="Ji P."/>
            <person name="Sakyi L.B."/>
            <person name="Cui X."/>
            <person name="Yuan T."/>
            <person name="Jiang B."/>
            <person name="Yang W."/>
            <person name="Lam T.T.-Y."/>
            <person name="Chang Q."/>
            <person name="Ding S."/>
            <person name="Wang X."/>
            <person name="Zhu J."/>
            <person name="Ruan X."/>
            <person name="Zhao L."/>
            <person name="Wei J."/>
            <person name="Que T."/>
            <person name="Du C."/>
            <person name="Cheng J."/>
            <person name="Dai P."/>
            <person name="Han X."/>
            <person name="Huang E."/>
            <person name="Gao Y."/>
            <person name="Liu J."/>
            <person name="Shao H."/>
            <person name="Ye R."/>
            <person name="Li L."/>
            <person name="Wei W."/>
            <person name="Wang X."/>
            <person name="Wang C."/>
            <person name="Huo Q."/>
            <person name="Li W."/>
            <person name="Guo W."/>
            <person name="Chen H."/>
            <person name="Chen S."/>
            <person name="Zhou L."/>
            <person name="Zhou L."/>
            <person name="Ni X."/>
            <person name="Tian J."/>
            <person name="Zhou Y."/>
            <person name="Sheng Y."/>
            <person name="Liu T."/>
            <person name="Pan Y."/>
            <person name="Xia L."/>
            <person name="Li J."/>
            <person name="Zhao F."/>
            <person name="Cao W."/>
        </authorList>
    </citation>
    <scope>NUCLEOTIDE SEQUENCE</scope>
    <source>
        <strain evidence="2">Rmic-2018</strain>
        <tissue evidence="2">Larvae</tissue>
    </source>
</reference>
<sequence>MLVVAHASPCKKMWSDVARESDSATIQCHSAMSVTPKVAETDTAHGYPSLSISEVASTRAPAVTVFAWIKRRPVRAPALVGGVLMQNKVKKTGRTAVPLCSAAFEQSPLSDCGPPDACGATSTVSPQSEGGVLRKGSSAADTSASTPRGDPRVEKEVRVENKKGRSNKKPVSPAPVSGASVHHKVK</sequence>
<evidence type="ECO:0000313" key="2">
    <source>
        <dbReference type="EMBL" id="KAH8018717.1"/>
    </source>
</evidence>
<dbReference type="Proteomes" id="UP000821866">
    <property type="component" value="Chromosome 8"/>
</dbReference>
<dbReference type="VEuPathDB" id="VectorBase:LOC119178793"/>
<gene>
    <name evidence="2" type="ORF">HPB51_010695</name>
</gene>
<reference evidence="2" key="1">
    <citation type="journal article" date="2020" name="Cell">
        <title>Large-Scale Comparative Analyses of Tick Genomes Elucidate Their Genetic Diversity and Vector Capacities.</title>
        <authorList>
            <consortium name="Tick Genome and Microbiome Consortium (TIGMIC)"/>
            <person name="Jia N."/>
            <person name="Wang J."/>
            <person name="Shi W."/>
            <person name="Du L."/>
            <person name="Sun Y."/>
            <person name="Zhan W."/>
            <person name="Jiang J.F."/>
            <person name="Wang Q."/>
            <person name="Zhang B."/>
            <person name="Ji P."/>
            <person name="Bell-Sakyi L."/>
            <person name="Cui X.M."/>
            <person name="Yuan T.T."/>
            <person name="Jiang B.G."/>
            <person name="Yang W.F."/>
            <person name="Lam T.T."/>
            <person name="Chang Q.C."/>
            <person name="Ding S.J."/>
            <person name="Wang X.J."/>
            <person name="Zhu J.G."/>
            <person name="Ruan X.D."/>
            <person name="Zhao L."/>
            <person name="Wei J.T."/>
            <person name="Ye R.Z."/>
            <person name="Que T.C."/>
            <person name="Du C.H."/>
            <person name="Zhou Y.H."/>
            <person name="Cheng J.X."/>
            <person name="Dai P.F."/>
            <person name="Guo W.B."/>
            <person name="Han X.H."/>
            <person name="Huang E.J."/>
            <person name="Li L.F."/>
            <person name="Wei W."/>
            <person name="Gao Y.C."/>
            <person name="Liu J.Z."/>
            <person name="Shao H.Z."/>
            <person name="Wang X."/>
            <person name="Wang C.C."/>
            <person name="Yang T.C."/>
            <person name="Huo Q.B."/>
            <person name="Li W."/>
            <person name="Chen H.Y."/>
            <person name="Chen S.E."/>
            <person name="Zhou L.G."/>
            <person name="Ni X.B."/>
            <person name="Tian J.H."/>
            <person name="Sheng Y."/>
            <person name="Liu T."/>
            <person name="Pan Y.S."/>
            <person name="Xia L.Y."/>
            <person name="Li J."/>
            <person name="Zhao F."/>
            <person name="Cao W.C."/>
        </authorList>
    </citation>
    <scope>NUCLEOTIDE SEQUENCE</scope>
    <source>
        <strain evidence="2">Rmic-2018</strain>
    </source>
</reference>
<accession>A0A9J6D945</accession>
<organism evidence="2 3">
    <name type="scientific">Rhipicephalus microplus</name>
    <name type="common">Cattle tick</name>
    <name type="synonym">Boophilus microplus</name>
    <dbReference type="NCBI Taxonomy" id="6941"/>
    <lineage>
        <taxon>Eukaryota</taxon>
        <taxon>Metazoa</taxon>
        <taxon>Ecdysozoa</taxon>
        <taxon>Arthropoda</taxon>
        <taxon>Chelicerata</taxon>
        <taxon>Arachnida</taxon>
        <taxon>Acari</taxon>
        <taxon>Parasitiformes</taxon>
        <taxon>Ixodida</taxon>
        <taxon>Ixodoidea</taxon>
        <taxon>Ixodidae</taxon>
        <taxon>Rhipicephalinae</taxon>
        <taxon>Rhipicephalus</taxon>
        <taxon>Boophilus</taxon>
    </lineage>
</organism>
<comment type="caution">
    <text evidence="2">The sequence shown here is derived from an EMBL/GenBank/DDBJ whole genome shotgun (WGS) entry which is preliminary data.</text>
</comment>
<evidence type="ECO:0000256" key="1">
    <source>
        <dbReference type="SAM" id="MobiDB-lite"/>
    </source>
</evidence>
<dbReference type="EMBL" id="JABSTU010000010">
    <property type="protein sequence ID" value="KAH8018717.1"/>
    <property type="molecule type" value="Genomic_DNA"/>
</dbReference>
<keyword evidence="3" id="KW-1185">Reference proteome</keyword>